<evidence type="ECO:0000313" key="1">
    <source>
        <dbReference type="EMBL" id="EFX68506.1"/>
    </source>
</evidence>
<dbReference type="AlphaFoldDB" id="E9HIF2"/>
<dbReference type="EMBL" id="GL732654">
    <property type="protein sequence ID" value="EFX68506.1"/>
    <property type="molecule type" value="Genomic_DNA"/>
</dbReference>
<organism evidence="1 2">
    <name type="scientific">Daphnia pulex</name>
    <name type="common">Water flea</name>
    <dbReference type="NCBI Taxonomy" id="6669"/>
    <lineage>
        <taxon>Eukaryota</taxon>
        <taxon>Metazoa</taxon>
        <taxon>Ecdysozoa</taxon>
        <taxon>Arthropoda</taxon>
        <taxon>Crustacea</taxon>
        <taxon>Branchiopoda</taxon>
        <taxon>Diplostraca</taxon>
        <taxon>Cladocera</taxon>
        <taxon>Anomopoda</taxon>
        <taxon>Daphniidae</taxon>
        <taxon>Daphnia</taxon>
    </lineage>
</organism>
<accession>E9HIF2</accession>
<dbReference type="KEGG" id="dpx:DAPPUDRAFT_301449"/>
<gene>
    <name evidence="1" type="ORF">DAPPUDRAFT_301449</name>
</gene>
<keyword evidence="2" id="KW-1185">Reference proteome</keyword>
<sequence length="111" mass="12685">MGDNVMRATTKNWNKCFIVTKLLYRGGANLLPSRFVCLYSLSFTICVPSNSQSYLISDSIKEAWFAFNSCHNKIFCSNFIYLLTRVSLILPLWSGSRRRGINPHVIGQMKI</sequence>
<reference evidence="1 2" key="1">
    <citation type="journal article" date="2011" name="Science">
        <title>The ecoresponsive genome of Daphnia pulex.</title>
        <authorList>
            <person name="Colbourne J.K."/>
            <person name="Pfrender M.E."/>
            <person name="Gilbert D."/>
            <person name="Thomas W.K."/>
            <person name="Tucker A."/>
            <person name="Oakley T.H."/>
            <person name="Tokishita S."/>
            <person name="Aerts A."/>
            <person name="Arnold G.J."/>
            <person name="Basu M.K."/>
            <person name="Bauer D.J."/>
            <person name="Caceres C.E."/>
            <person name="Carmel L."/>
            <person name="Casola C."/>
            <person name="Choi J.H."/>
            <person name="Detter J.C."/>
            <person name="Dong Q."/>
            <person name="Dusheyko S."/>
            <person name="Eads B.D."/>
            <person name="Frohlich T."/>
            <person name="Geiler-Samerotte K.A."/>
            <person name="Gerlach D."/>
            <person name="Hatcher P."/>
            <person name="Jogdeo S."/>
            <person name="Krijgsveld J."/>
            <person name="Kriventseva E.V."/>
            <person name="Kultz D."/>
            <person name="Laforsch C."/>
            <person name="Lindquist E."/>
            <person name="Lopez J."/>
            <person name="Manak J.R."/>
            <person name="Muller J."/>
            <person name="Pangilinan J."/>
            <person name="Patwardhan R.P."/>
            <person name="Pitluck S."/>
            <person name="Pritham E.J."/>
            <person name="Rechtsteiner A."/>
            <person name="Rho M."/>
            <person name="Rogozin I.B."/>
            <person name="Sakarya O."/>
            <person name="Salamov A."/>
            <person name="Schaack S."/>
            <person name="Shapiro H."/>
            <person name="Shiga Y."/>
            <person name="Skalitzky C."/>
            <person name="Smith Z."/>
            <person name="Souvorov A."/>
            <person name="Sung W."/>
            <person name="Tang Z."/>
            <person name="Tsuchiya D."/>
            <person name="Tu H."/>
            <person name="Vos H."/>
            <person name="Wang M."/>
            <person name="Wolf Y.I."/>
            <person name="Yamagata H."/>
            <person name="Yamada T."/>
            <person name="Ye Y."/>
            <person name="Shaw J.R."/>
            <person name="Andrews J."/>
            <person name="Crease T.J."/>
            <person name="Tang H."/>
            <person name="Lucas S.M."/>
            <person name="Robertson H.M."/>
            <person name="Bork P."/>
            <person name="Koonin E.V."/>
            <person name="Zdobnov E.M."/>
            <person name="Grigoriev I.V."/>
            <person name="Lynch M."/>
            <person name="Boore J.L."/>
        </authorList>
    </citation>
    <scope>NUCLEOTIDE SEQUENCE [LARGE SCALE GENOMIC DNA]</scope>
</reference>
<dbReference type="InParanoid" id="E9HIF2"/>
<dbReference type="Proteomes" id="UP000000305">
    <property type="component" value="Unassembled WGS sequence"/>
</dbReference>
<name>E9HIF2_DAPPU</name>
<dbReference type="HOGENOM" id="CLU_2160885_0_0_1"/>
<protein>
    <submittedName>
        <fullName evidence="1">Uncharacterized protein</fullName>
    </submittedName>
</protein>
<evidence type="ECO:0000313" key="2">
    <source>
        <dbReference type="Proteomes" id="UP000000305"/>
    </source>
</evidence>
<proteinExistence type="predicted"/>